<comment type="caution">
    <text evidence="2">The sequence shown here is derived from an EMBL/GenBank/DDBJ whole genome shotgun (WGS) entry which is preliminary data.</text>
</comment>
<evidence type="ECO:0000313" key="3">
    <source>
        <dbReference type="Proteomes" id="UP000036932"/>
    </source>
</evidence>
<reference evidence="3" key="1">
    <citation type="submission" date="2015-08" db="EMBL/GenBank/DDBJ databases">
        <title>Genome sequencing project for genomic taxonomy and phylogenomics of Bacillus-like bacteria.</title>
        <authorList>
            <person name="Liu B."/>
            <person name="Wang J."/>
            <person name="Zhu Y."/>
            <person name="Liu G."/>
            <person name="Chen Q."/>
            <person name="Chen Z."/>
            <person name="Lan J."/>
            <person name="Che J."/>
            <person name="Ge C."/>
            <person name="Shi H."/>
            <person name="Pan Z."/>
            <person name="Liu X."/>
        </authorList>
    </citation>
    <scope>NUCLEOTIDE SEQUENCE [LARGE SCALE GENOMIC DNA]</scope>
    <source>
        <strain evidence="3">FJAT-22460</strain>
    </source>
</reference>
<keyword evidence="1" id="KW-0472">Membrane</keyword>
<dbReference type="AlphaFoldDB" id="A0A0M1P7J9"/>
<feature type="transmembrane region" description="Helical" evidence="1">
    <location>
        <begin position="6"/>
        <end position="26"/>
    </location>
</feature>
<keyword evidence="1" id="KW-1133">Transmembrane helix</keyword>
<feature type="transmembrane region" description="Helical" evidence="1">
    <location>
        <begin position="38"/>
        <end position="56"/>
    </location>
</feature>
<accession>A0A0M1P7J9</accession>
<sequence length="63" mass="6789">MGPLSLIAIIVLISGIIQITYPELFITLHVHGTKNLKAVKVGGIITILVSIILFLIDLLPLSQ</sequence>
<dbReference type="Proteomes" id="UP000036932">
    <property type="component" value="Unassembled WGS sequence"/>
</dbReference>
<dbReference type="EMBL" id="LIUT01000001">
    <property type="protein sequence ID" value="KOR90310.1"/>
    <property type="molecule type" value="Genomic_DNA"/>
</dbReference>
<gene>
    <name evidence="2" type="ORF">AM231_15040</name>
</gene>
<organism evidence="2 3">
    <name type="scientific">Paenibacillus solani</name>
    <dbReference type="NCBI Taxonomy" id="1705565"/>
    <lineage>
        <taxon>Bacteria</taxon>
        <taxon>Bacillati</taxon>
        <taxon>Bacillota</taxon>
        <taxon>Bacilli</taxon>
        <taxon>Bacillales</taxon>
        <taxon>Paenibacillaceae</taxon>
        <taxon>Paenibacillus</taxon>
    </lineage>
</organism>
<keyword evidence="3" id="KW-1185">Reference proteome</keyword>
<evidence type="ECO:0000313" key="2">
    <source>
        <dbReference type="EMBL" id="KOR90310.1"/>
    </source>
</evidence>
<keyword evidence="1" id="KW-0812">Transmembrane</keyword>
<protein>
    <submittedName>
        <fullName evidence="2">Uncharacterized protein</fullName>
    </submittedName>
</protein>
<evidence type="ECO:0000256" key="1">
    <source>
        <dbReference type="SAM" id="Phobius"/>
    </source>
</evidence>
<dbReference type="PATRIC" id="fig|1705565.3.peg.5062"/>
<name>A0A0M1P7J9_9BACL</name>
<proteinExistence type="predicted"/>